<dbReference type="Pfam" id="PF02362">
    <property type="entry name" value="B3"/>
    <property type="match status" value="2"/>
</dbReference>
<dbReference type="Gene3D" id="2.40.330.10">
    <property type="entry name" value="DNA-binding pseudobarrel domain"/>
    <property type="match status" value="2"/>
</dbReference>
<gene>
    <name evidence="8" type="ORF">BRADI_4g00380v3</name>
</gene>
<dbReference type="EMBL" id="CM000883">
    <property type="protein sequence ID" value="KQJ85582.1"/>
    <property type="molecule type" value="Genomic_DNA"/>
</dbReference>
<dbReference type="GO" id="GO:0005634">
    <property type="term" value="C:nucleus"/>
    <property type="evidence" value="ECO:0007669"/>
    <property type="project" value="UniProtKB-SubCell"/>
</dbReference>
<evidence type="ECO:0000313" key="8">
    <source>
        <dbReference type="EMBL" id="KQJ85582.1"/>
    </source>
</evidence>
<keyword evidence="4" id="KW-0804">Transcription</keyword>
<reference evidence="9" key="3">
    <citation type="submission" date="2018-08" db="UniProtKB">
        <authorList>
            <consortium name="EnsemblPlants"/>
        </authorList>
    </citation>
    <scope>IDENTIFICATION</scope>
    <source>
        <strain evidence="9">cv. Bd21</strain>
    </source>
</reference>
<evidence type="ECO:0000256" key="1">
    <source>
        <dbReference type="ARBA" id="ARBA00004123"/>
    </source>
</evidence>
<dbReference type="InterPro" id="IPR039218">
    <property type="entry name" value="REM_fam"/>
</dbReference>
<dbReference type="SMART" id="SM01019">
    <property type="entry name" value="B3"/>
    <property type="match status" value="2"/>
</dbReference>
<dbReference type="CDD" id="cd10017">
    <property type="entry name" value="B3_DNA"/>
    <property type="match status" value="2"/>
</dbReference>
<dbReference type="HOGENOM" id="CLU_934950_0_0_1"/>
<keyword evidence="2" id="KW-0805">Transcription regulation</keyword>
<dbReference type="eggNOG" id="ENOG502R5UE">
    <property type="taxonomic scope" value="Eukaryota"/>
</dbReference>
<dbReference type="STRING" id="15368.I1IG05"/>
<evidence type="ECO:0000256" key="5">
    <source>
        <dbReference type="ARBA" id="ARBA00023242"/>
    </source>
</evidence>
<dbReference type="EnsemblPlants" id="KQJ85582">
    <property type="protein sequence ID" value="KQJ85582"/>
    <property type="gene ID" value="BRADI_4g00380v3"/>
</dbReference>
<dbReference type="PROSITE" id="PS50863">
    <property type="entry name" value="B3"/>
    <property type="match status" value="2"/>
</dbReference>
<proteinExistence type="predicted"/>
<name>I1IG05_BRADI</name>
<dbReference type="PANTHER" id="PTHR31674">
    <property type="entry name" value="B3 DOMAIN-CONTAINING PROTEIN REM-LIKE 3-RELATED"/>
    <property type="match status" value="1"/>
</dbReference>
<feature type="domain" description="TF-B3" evidence="7">
    <location>
        <begin position="230"/>
        <end position="300"/>
    </location>
</feature>
<evidence type="ECO:0000259" key="7">
    <source>
        <dbReference type="PROSITE" id="PS50863"/>
    </source>
</evidence>
<feature type="compositionally biased region" description="Low complexity" evidence="6">
    <location>
        <begin position="144"/>
        <end position="154"/>
    </location>
</feature>
<evidence type="ECO:0000256" key="4">
    <source>
        <dbReference type="ARBA" id="ARBA00023163"/>
    </source>
</evidence>
<keyword evidence="10" id="KW-1185">Reference proteome</keyword>
<reference evidence="8" key="2">
    <citation type="submission" date="2017-06" db="EMBL/GenBank/DDBJ databases">
        <title>WGS assembly of Brachypodium distachyon.</title>
        <authorList>
            <consortium name="The International Brachypodium Initiative"/>
            <person name="Lucas S."/>
            <person name="Harmon-Smith M."/>
            <person name="Lail K."/>
            <person name="Tice H."/>
            <person name="Grimwood J."/>
            <person name="Bruce D."/>
            <person name="Barry K."/>
            <person name="Shu S."/>
            <person name="Lindquist E."/>
            <person name="Wang M."/>
            <person name="Pitluck S."/>
            <person name="Vogel J.P."/>
            <person name="Garvin D.F."/>
            <person name="Mockler T.C."/>
            <person name="Schmutz J."/>
            <person name="Rokhsar D."/>
            <person name="Bevan M.W."/>
        </authorList>
    </citation>
    <scope>NUCLEOTIDE SEQUENCE</scope>
    <source>
        <strain evidence="8">Bd21</strain>
    </source>
</reference>
<dbReference type="Gramene" id="KQJ85582">
    <property type="protein sequence ID" value="KQJ85582"/>
    <property type="gene ID" value="BRADI_4g00380v3"/>
</dbReference>
<evidence type="ECO:0000256" key="3">
    <source>
        <dbReference type="ARBA" id="ARBA00023125"/>
    </source>
</evidence>
<dbReference type="GO" id="GO:0003677">
    <property type="term" value="F:DNA binding"/>
    <property type="evidence" value="ECO:0007669"/>
    <property type="project" value="UniProtKB-KW"/>
</dbReference>
<feature type="domain" description="TF-B3" evidence="7">
    <location>
        <begin position="15"/>
        <end position="112"/>
    </location>
</feature>
<dbReference type="Proteomes" id="UP000008810">
    <property type="component" value="Chromosome 4"/>
</dbReference>
<keyword evidence="3" id="KW-0238">DNA-binding</keyword>
<evidence type="ECO:0000313" key="9">
    <source>
        <dbReference type="EnsemblPlants" id="KQJ85582"/>
    </source>
</evidence>
<sequence length="301" mass="32213">MAAAALSGGGAVRRRKFFKVLLPGTFESSLWLPPKFAAGLEACPPGIAVATLRDPAGRSWRVDLDRRGGNSVCFTGKGWRGFVSCCGLSAGNFLVFDHLAALDFAVDPFDASGCSLDAIVTPPVKLKVDEDDDTASRCHQDTLSSGNDNNNGGRSPAGTKRKRKRSPNATTAGGGSCERGGRRRARTEEEDNGETLLVRRRIGTPYELQCLDVTMGFCESLGWTTSRTAELVVVDAGNGGERRRWEVGVKVAGKGGMILRGWPEFAKDNGLRVADACVFRPVHVVGTGDRFVQVQVLRGQA</sequence>
<dbReference type="PANTHER" id="PTHR31674:SF47">
    <property type="entry name" value="B3 DOMAIN-CONTAINING PROTEIN OS10G0323000"/>
    <property type="match status" value="1"/>
</dbReference>
<reference evidence="8 9" key="1">
    <citation type="journal article" date="2010" name="Nature">
        <title>Genome sequencing and analysis of the model grass Brachypodium distachyon.</title>
        <authorList>
            <consortium name="International Brachypodium Initiative"/>
        </authorList>
    </citation>
    <scope>NUCLEOTIDE SEQUENCE [LARGE SCALE GENOMIC DNA]</scope>
    <source>
        <strain evidence="8 9">Bd21</strain>
    </source>
</reference>
<comment type="subcellular location">
    <subcellularLocation>
        <location evidence="1">Nucleus</location>
    </subcellularLocation>
</comment>
<organism evidence="8">
    <name type="scientific">Brachypodium distachyon</name>
    <name type="common">Purple false brome</name>
    <name type="synonym">Trachynia distachya</name>
    <dbReference type="NCBI Taxonomy" id="15368"/>
    <lineage>
        <taxon>Eukaryota</taxon>
        <taxon>Viridiplantae</taxon>
        <taxon>Streptophyta</taxon>
        <taxon>Embryophyta</taxon>
        <taxon>Tracheophyta</taxon>
        <taxon>Spermatophyta</taxon>
        <taxon>Magnoliopsida</taxon>
        <taxon>Liliopsida</taxon>
        <taxon>Poales</taxon>
        <taxon>Poaceae</taxon>
        <taxon>BOP clade</taxon>
        <taxon>Pooideae</taxon>
        <taxon>Stipodae</taxon>
        <taxon>Brachypodieae</taxon>
        <taxon>Brachypodium</taxon>
    </lineage>
</organism>
<dbReference type="SUPFAM" id="SSF101936">
    <property type="entry name" value="DNA-binding pseudobarrel domain"/>
    <property type="match status" value="2"/>
</dbReference>
<feature type="region of interest" description="Disordered" evidence="6">
    <location>
        <begin position="130"/>
        <end position="192"/>
    </location>
</feature>
<evidence type="ECO:0000256" key="6">
    <source>
        <dbReference type="SAM" id="MobiDB-lite"/>
    </source>
</evidence>
<dbReference type="InParanoid" id="I1IG05"/>
<accession>I1IG05</accession>
<evidence type="ECO:0000313" key="10">
    <source>
        <dbReference type="Proteomes" id="UP000008810"/>
    </source>
</evidence>
<dbReference type="OrthoDB" id="671850at2759"/>
<dbReference type="AlphaFoldDB" id="I1IG05"/>
<evidence type="ECO:0000256" key="2">
    <source>
        <dbReference type="ARBA" id="ARBA00023015"/>
    </source>
</evidence>
<dbReference type="OMA" id="CCRIERP"/>
<keyword evidence="5" id="KW-0539">Nucleus</keyword>
<dbReference type="InterPro" id="IPR003340">
    <property type="entry name" value="B3_DNA-bd"/>
</dbReference>
<dbReference type="InterPro" id="IPR015300">
    <property type="entry name" value="DNA-bd_pseudobarrel_sf"/>
</dbReference>
<protein>
    <recommendedName>
        <fullName evidence="7">TF-B3 domain-containing protein</fullName>
    </recommendedName>
</protein>